<evidence type="ECO:0000313" key="2">
    <source>
        <dbReference type="EMBL" id="CAF0778642.1"/>
    </source>
</evidence>
<evidence type="ECO:0000313" key="4">
    <source>
        <dbReference type="Proteomes" id="UP000663829"/>
    </source>
</evidence>
<reference evidence="2" key="1">
    <citation type="submission" date="2021-02" db="EMBL/GenBank/DDBJ databases">
        <authorList>
            <person name="Nowell W R."/>
        </authorList>
    </citation>
    <scope>NUCLEOTIDE SEQUENCE</scope>
</reference>
<dbReference type="EMBL" id="CAJNOQ010000257">
    <property type="protein sequence ID" value="CAF0778642.1"/>
    <property type="molecule type" value="Genomic_DNA"/>
</dbReference>
<accession>A0A813R991</accession>
<name>A0A813R991_9BILA</name>
<gene>
    <name evidence="2" type="ORF">GPM918_LOCUS2336</name>
    <name evidence="3" type="ORF">SRO942_LOCUS2336</name>
</gene>
<keyword evidence="4" id="KW-1185">Reference proteome</keyword>
<organism evidence="2 4">
    <name type="scientific">Didymodactylos carnosus</name>
    <dbReference type="NCBI Taxonomy" id="1234261"/>
    <lineage>
        <taxon>Eukaryota</taxon>
        <taxon>Metazoa</taxon>
        <taxon>Spiralia</taxon>
        <taxon>Gnathifera</taxon>
        <taxon>Rotifera</taxon>
        <taxon>Eurotatoria</taxon>
        <taxon>Bdelloidea</taxon>
        <taxon>Philodinida</taxon>
        <taxon>Philodinidae</taxon>
        <taxon>Didymodactylos</taxon>
    </lineage>
</organism>
<evidence type="ECO:0000256" key="1">
    <source>
        <dbReference type="SAM" id="MobiDB-lite"/>
    </source>
</evidence>
<protein>
    <submittedName>
        <fullName evidence="2">Uncharacterized protein</fullName>
    </submittedName>
</protein>
<dbReference type="EMBL" id="CAJOBC010000257">
    <property type="protein sequence ID" value="CAF3561580.1"/>
    <property type="molecule type" value="Genomic_DNA"/>
</dbReference>
<dbReference type="Proteomes" id="UP000663829">
    <property type="component" value="Unassembled WGS sequence"/>
</dbReference>
<proteinExistence type="predicted"/>
<comment type="caution">
    <text evidence="2">The sequence shown here is derived from an EMBL/GenBank/DDBJ whole genome shotgun (WGS) entry which is preliminary data.</text>
</comment>
<sequence>MPVPSSQKDVCDLCEKAGEVFSKFGLLFRDLDDSSSSFLQDSTDDNKTQQQQEQRHSRSSFDVGWDAQSVKMFREAVQNFSMALRDISTIVAEKRTRER</sequence>
<feature type="region of interest" description="Disordered" evidence="1">
    <location>
        <begin position="36"/>
        <end position="61"/>
    </location>
</feature>
<evidence type="ECO:0000313" key="3">
    <source>
        <dbReference type="EMBL" id="CAF3561580.1"/>
    </source>
</evidence>
<dbReference type="Proteomes" id="UP000681722">
    <property type="component" value="Unassembled WGS sequence"/>
</dbReference>
<dbReference type="AlphaFoldDB" id="A0A813R991"/>
<dbReference type="OrthoDB" id="10007373at2759"/>